<evidence type="ECO:0000256" key="2">
    <source>
        <dbReference type="ARBA" id="ARBA00001946"/>
    </source>
</evidence>
<evidence type="ECO:0000313" key="13">
    <source>
        <dbReference type="EMBL" id="MBA8063354.1"/>
    </source>
</evidence>
<keyword evidence="6" id="KW-0816">Tricarboxylic acid cycle</keyword>
<feature type="binding site" evidence="12">
    <location>
        <position position="25"/>
    </location>
    <ligand>
        <name>NADP(+)</name>
        <dbReference type="ChEBI" id="CHEBI:58349"/>
    </ligand>
</feature>
<dbReference type="EMBL" id="CP055538">
    <property type="protein sequence ID" value="QLO13816.1"/>
    <property type="molecule type" value="Genomic_DNA"/>
</dbReference>
<evidence type="ECO:0000313" key="14">
    <source>
        <dbReference type="EMBL" id="QLO13816.1"/>
    </source>
</evidence>
<evidence type="ECO:0000256" key="9">
    <source>
        <dbReference type="ARBA" id="ARBA00022857"/>
    </source>
</evidence>
<dbReference type="AlphaFoldDB" id="A0A7H9FRW7"/>
<gene>
    <name evidence="13" type="ORF">HV077_13310</name>
    <name evidence="14" type="ORF">HV183_10440</name>
</gene>
<keyword evidence="11" id="KW-0464">Manganese</keyword>
<protein>
    <recommendedName>
        <fullName evidence="5">isocitrate dehydrogenase (NADP(+))</fullName>
        <ecNumber evidence="5">1.1.1.42</ecNumber>
    </recommendedName>
</protein>
<evidence type="ECO:0000313" key="15">
    <source>
        <dbReference type="Proteomes" id="UP000510650"/>
    </source>
</evidence>
<dbReference type="GO" id="GO:0046872">
    <property type="term" value="F:metal ion binding"/>
    <property type="evidence" value="ECO:0007669"/>
    <property type="project" value="UniProtKB-KW"/>
</dbReference>
<comment type="cofactor">
    <cofactor evidence="2">
        <name>Mg(2+)</name>
        <dbReference type="ChEBI" id="CHEBI:18420"/>
    </cofactor>
</comment>
<comment type="similarity">
    <text evidence="3">Belongs to the isocitrate and isopropylmalate dehydrogenases family.</text>
</comment>
<accession>A0A7H9FRW7</accession>
<evidence type="ECO:0000256" key="4">
    <source>
        <dbReference type="ARBA" id="ARBA00011738"/>
    </source>
</evidence>
<evidence type="ECO:0000256" key="12">
    <source>
        <dbReference type="PIRSR" id="PIRSR604439-2"/>
    </source>
</evidence>
<evidence type="ECO:0000313" key="16">
    <source>
        <dbReference type="Proteomes" id="UP000591803"/>
    </source>
</evidence>
<dbReference type="SUPFAM" id="SSF53659">
    <property type="entry name" value="Isocitrate/Isopropylmalate dehydrogenase-like"/>
    <property type="match status" value="1"/>
</dbReference>
<comment type="cofactor">
    <cofactor evidence="1">
        <name>Mn(2+)</name>
        <dbReference type="ChEBI" id="CHEBI:29035"/>
    </cofactor>
</comment>
<sequence>MGWTEAADLIVKGMDGAINAKTVTYDFEPLMDGSNLLKCSEFGAAIIENM</sequence>
<dbReference type="EC" id="1.1.1.42" evidence="5"/>
<keyword evidence="10" id="KW-0560">Oxidoreductase</keyword>
<dbReference type="PANTHER" id="PTHR43504">
    <property type="entry name" value="ISOCITRATE DEHYDROGENASE [NADP]"/>
    <property type="match status" value="1"/>
</dbReference>
<keyword evidence="9 12" id="KW-0521">NADP</keyword>
<dbReference type="Proteomes" id="UP000591803">
    <property type="component" value="Unassembled WGS sequence"/>
</dbReference>
<dbReference type="EMBL" id="JABXRI010000001">
    <property type="protein sequence ID" value="MBA8063354.1"/>
    <property type="molecule type" value="Genomic_DNA"/>
</dbReference>
<dbReference type="InterPro" id="IPR004439">
    <property type="entry name" value="Isocitrate_DH_NADP_dimer_prok"/>
</dbReference>
<name>A0A7H9FRW7_CITFR</name>
<keyword evidence="8" id="KW-0460">Magnesium</keyword>
<proteinExistence type="inferred from homology"/>
<evidence type="ECO:0000256" key="5">
    <source>
        <dbReference type="ARBA" id="ARBA00013013"/>
    </source>
</evidence>
<evidence type="ECO:0000256" key="6">
    <source>
        <dbReference type="ARBA" id="ARBA00022532"/>
    </source>
</evidence>
<reference evidence="14" key="2">
    <citation type="journal article" date="2021" name="Microb. Genom.">
        <title>A genomic epidemiological study shows that prevalence of antimicrobial resistance in Enterobacterales is associated with the livestock host, as well as antimicrobial usage.</title>
        <authorList>
            <person name="AbuOun M."/>
            <person name="Jones H."/>
            <person name="Stubberfield E."/>
            <person name="Gilson D."/>
            <person name="Shaw L.P."/>
            <person name="Hubbard A.T.M."/>
            <person name="Chau K.K."/>
            <person name="Sebra R."/>
            <person name="Peto T.E.A."/>
            <person name="Crook D.W."/>
            <person name="Read D.S."/>
            <person name="Gweon H.S."/>
            <person name="Walker A.S."/>
            <person name="Stoesser N."/>
            <person name="Smith R.P."/>
            <person name="Anjum M.F."/>
            <person name="On Behalf Of The Rehab Consortium."/>
        </authorList>
    </citation>
    <scope>NUCLEOTIDE SEQUENCE</scope>
    <source>
        <strain evidence="14">RHBSTW-00398</strain>
    </source>
</reference>
<evidence type="ECO:0000256" key="7">
    <source>
        <dbReference type="ARBA" id="ARBA00022723"/>
    </source>
</evidence>
<keyword evidence="7" id="KW-0479">Metal-binding</keyword>
<comment type="subunit">
    <text evidence="4">Homodimer.</text>
</comment>
<evidence type="ECO:0000256" key="3">
    <source>
        <dbReference type="ARBA" id="ARBA00007769"/>
    </source>
</evidence>
<dbReference type="Proteomes" id="UP000510650">
    <property type="component" value="Chromosome"/>
</dbReference>
<reference evidence="15 16" key="1">
    <citation type="submission" date="2020-06" db="EMBL/GenBank/DDBJ databases">
        <title>REHAB project genomes.</title>
        <authorList>
            <person name="Shaw L.P."/>
        </authorList>
    </citation>
    <scope>NUCLEOTIDE SEQUENCE [LARGE SCALE GENOMIC DNA]</scope>
    <source>
        <strain evidence="13 16">RHBSTW-00116</strain>
        <strain evidence="15">RHBSTW-00398</strain>
    </source>
</reference>
<dbReference type="GO" id="GO:0004450">
    <property type="term" value="F:isocitrate dehydrogenase (NADP+) activity"/>
    <property type="evidence" value="ECO:0007669"/>
    <property type="project" value="UniProtKB-EC"/>
</dbReference>
<organism evidence="13 16">
    <name type="scientific">Citrobacter freundii</name>
    <dbReference type="NCBI Taxonomy" id="546"/>
    <lineage>
        <taxon>Bacteria</taxon>
        <taxon>Pseudomonadati</taxon>
        <taxon>Pseudomonadota</taxon>
        <taxon>Gammaproteobacteria</taxon>
        <taxon>Enterobacterales</taxon>
        <taxon>Enterobacteriaceae</taxon>
        <taxon>Citrobacter</taxon>
        <taxon>Citrobacter freundii complex</taxon>
    </lineage>
</organism>
<evidence type="ECO:0000256" key="1">
    <source>
        <dbReference type="ARBA" id="ARBA00001936"/>
    </source>
</evidence>
<evidence type="ECO:0000256" key="11">
    <source>
        <dbReference type="ARBA" id="ARBA00023211"/>
    </source>
</evidence>
<dbReference type="PANTHER" id="PTHR43504:SF1">
    <property type="entry name" value="ISOCITRATE DEHYDROGENASE [NADP]"/>
    <property type="match status" value="1"/>
</dbReference>
<dbReference type="GO" id="GO:0006099">
    <property type="term" value="P:tricarboxylic acid cycle"/>
    <property type="evidence" value="ECO:0007669"/>
    <property type="project" value="UniProtKB-KW"/>
</dbReference>
<evidence type="ECO:0000256" key="10">
    <source>
        <dbReference type="ARBA" id="ARBA00023002"/>
    </source>
</evidence>
<evidence type="ECO:0000256" key="8">
    <source>
        <dbReference type="ARBA" id="ARBA00022842"/>
    </source>
</evidence>
<dbReference type="Gene3D" id="3.40.718.10">
    <property type="entry name" value="Isopropylmalate Dehydrogenase"/>
    <property type="match status" value="1"/>
</dbReference>